<organism evidence="4 5">
    <name type="scientific">Aphidius gifuensis</name>
    <name type="common">Parasitoid wasp</name>
    <dbReference type="NCBI Taxonomy" id="684658"/>
    <lineage>
        <taxon>Eukaryota</taxon>
        <taxon>Metazoa</taxon>
        <taxon>Ecdysozoa</taxon>
        <taxon>Arthropoda</taxon>
        <taxon>Hexapoda</taxon>
        <taxon>Insecta</taxon>
        <taxon>Pterygota</taxon>
        <taxon>Neoptera</taxon>
        <taxon>Endopterygota</taxon>
        <taxon>Hymenoptera</taxon>
        <taxon>Apocrita</taxon>
        <taxon>Ichneumonoidea</taxon>
        <taxon>Braconidae</taxon>
        <taxon>Aphidiinae</taxon>
        <taxon>Aphidius</taxon>
    </lineage>
</organism>
<sequence>MAELKKQFESLVKRAVITDDLNKAIPIYYQSKFNQRCVKKYPEWDVARNGPEAELIKVQRDLLQAEDELEAKLNTYPDKRQDMNNRWNEVEEKVKKFQESYNEFNKFVQENRDKRERAKRKITEEKKRQKQYQDEIQVLEEKLKNMTEIRDKMQHYVKEYRGAQDYLETVVKESEEFQSIGDIFNRYESLLEARRTLSEQQDKNLQILEDTGIEMQKLTEEKSQKLMSLNNQLATLQSRYERAKTEALKWESIVSRIKSSSAKKNLELTQIKSCCWNIYQQICIRKGVPIEIHQNDIENQLIQIKRTILVLKKIAKSANDKAIQYENTNEQFY</sequence>
<evidence type="ECO:0000256" key="1">
    <source>
        <dbReference type="ARBA" id="ARBA00023054"/>
    </source>
</evidence>
<dbReference type="EMBL" id="JACMRX010000002">
    <property type="protein sequence ID" value="KAF7994971.1"/>
    <property type="molecule type" value="Genomic_DNA"/>
</dbReference>
<protein>
    <recommendedName>
        <fullName evidence="3">DUF4200 domain-containing protein</fullName>
    </recommendedName>
</protein>
<comment type="caution">
    <text evidence="4">The sequence shown here is derived from an EMBL/GenBank/DDBJ whole genome shotgun (WGS) entry which is preliminary data.</text>
</comment>
<dbReference type="Pfam" id="PF13863">
    <property type="entry name" value="DUF4200"/>
    <property type="match status" value="1"/>
</dbReference>
<dbReference type="Proteomes" id="UP000639338">
    <property type="component" value="Unassembled WGS sequence"/>
</dbReference>
<evidence type="ECO:0000313" key="4">
    <source>
        <dbReference type="EMBL" id="KAF7994971.1"/>
    </source>
</evidence>
<reference evidence="4 5" key="1">
    <citation type="submission" date="2020-08" db="EMBL/GenBank/DDBJ databases">
        <title>Aphidius gifuensis genome sequencing and assembly.</title>
        <authorList>
            <person name="Du Z."/>
        </authorList>
    </citation>
    <scope>NUCLEOTIDE SEQUENCE [LARGE SCALE GENOMIC DNA]</scope>
    <source>
        <strain evidence="4">YNYX2018</strain>
        <tissue evidence="4">Adults</tissue>
    </source>
</reference>
<keyword evidence="1 2" id="KW-0175">Coiled coil</keyword>
<dbReference type="InterPro" id="IPR051147">
    <property type="entry name" value="CFAP_domain-containing"/>
</dbReference>
<feature type="domain" description="DUF4200" evidence="3">
    <location>
        <begin position="55"/>
        <end position="172"/>
    </location>
</feature>
<feature type="coiled-coil region" evidence="2">
    <location>
        <begin position="55"/>
        <end position="159"/>
    </location>
</feature>
<name>A0A834XZ77_APHGI</name>
<dbReference type="InterPro" id="IPR025252">
    <property type="entry name" value="DUF4200"/>
</dbReference>
<keyword evidence="5" id="KW-1185">Reference proteome</keyword>
<evidence type="ECO:0000313" key="5">
    <source>
        <dbReference type="Proteomes" id="UP000639338"/>
    </source>
</evidence>
<dbReference type="PANTHER" id="PTHR21683">
    <property type="entry name" value="COILED-COIL DOMAIN-CONTAINING PROTEIN 42 LIKE-2-LIKE-RELATED"/>
    <property type="match status" value="1"/>
</dbReference>
<evidence type="ECO:0000259" key="3">
    <source>
        <dbReference type="Pfam" id="PF13863"/>
    </source>
</evidence>
<dbReference type="PANTHER" id="PTHR21683:SF2">
    <property type="entry name" value="COILED-COIL DOMAIN-CONTAINING PROTEIN 42 LIKE-2-LIKE"/>
    <property type="match status" value="1"/>
</dbReference>
<dbReference type="AlphaFoldDB" id="A0A834XZ77"/>
<dbReference type="OrthoDB" id="10264298at2759"/>
<evidence type="ECO:0000256" key="2">
    <source>
        <dbReference type="SAM" id="Coils"/>
    </source>
</evidence>
<feature type="coiled-coil region" evidence="2">
    <location>
        <begin position="219"/>
        <end position="246"/>
    </location>
</feature>
<gene>
    <name evidence="4" type="ORF">HCN44_004443</name>
</gene>
<dbReference type="GO" id="GO:0005856">
    <property type="term" value="C:cytoskeleton"/>
    <property type="evidence" value="ECO:0007669"/>
    <property type="project" value="UniProtKB-ARBA"/>
</dbReference>
<accession>A0A834XZ77</accession>
<proteinExistence type="predicted"/>